<sequence length="396" mass="43305">MKQTGICLLILLQIVTVAMCYRTAQMAIRVPDVDVVRDEEFTYITMSDDHQEVTVLATTRTIATDDVAFNYFESNFHDIGNDDVVEINPHTFTVTNVTNVLTGTSNPCSDKGSATPHLFLRSKVDKVVSVNYDGTQLAEASIPFRTDDMPMYCDGTSVFQLTLPYTEYTEFDNIIPYNKDGISVILAGQNDGTAYILSANTDCSDFASNFNTTDFDEVVANSFGGRIAATKEVASGSFHYGFIEYDPAEQTWAFAVDAWYNVTSDGASILYVQLIDDELNGVSSVSAVYADGTTADDMAMHSVTHLADANLHPIDGTEESITFTLADYPCLMGGNCFHSRMRVYSDLYMNNDYSTTTTGNVTSGEVLYTAQRPNTDAAAWVKVGLLAVLLALLVLA</sequence>
<organism evidence="2 3">
    <name type="scientific">Carpediemonas membranifera</name>
    <dbReference type="NCBI Taxonomy" id="201153"/>
    <lineage>
        <taxon>Eukaryota</taxon>
        <taxon>Metamonada</taxon>
        <taxon>Carpediemonas-like organisms</taxon>
        <taxon>Carpediemonas</taxon>
    </lineage>
</organism>
<proteinExistence type="predicted"/>
<reference evidence="2" key="1">
    <citation type="submission" date="2021-05" db="EMBL/GenBank/DDBJ databases">
        <title>A free-living protist that lacks canonical eukaryotic 1 DNA replication and segregation systems.</title>
        <authorList>
            <person name="Salas-Leiva D.E."/>
            <person name="Tromer E.C."/>
            <person name="Curtis B.A."/>
            <person name="Jerlstrom-Hultqvist J."/>
            <person name="Kolisko M."/>
            <person name="Yi Z."/>
            <person name="Salas-Leiva J.S."/>
            <person name="Gallot-Lavallee L."/>
            <person name="Kops G.J.P.L."/>
            <person name="Archibald J.M."/>
            <person name="Simpson A.G.B."/>
            <person name="Roger A.J."/>
        </authorList>
    </citation>
    <scope>NUCLEOTIDE SEQUENCE</scope>
    <source>
        <strain evidence="2">BICM</strain>
    </source>
</reference>
<name>A0A8J6E0G7_9EUKA</name>
<keyword evidence="3" id="KW-1185">Reference proteome</keyword>
<dbReference type="AlphaFoldDB" id="A0A8J6E0G7"/>
<gene>
    <name evidence="2" type="ORF">J8273_5180</name>
</gene>
<evidence type="ECO:0000256" key="1">
    <source>
        <dbReference type="SAM" id="SignalP"/>
    </source>
</evidence>
<feature type="signal peptide" evidence="1">
    <location>
        <begin position="1"/>
        <end position="20"/>
    </location>
</feature>
<accession>A0A8J6E0G7</accession>
<evidence type="ECO:0000313" key="2">
    <source>
        <dbReference type="EMBL" id="KAG9392198.1"/>
    </source>
</evidence>
<feature type="chain" id="PRO_5035192124" evidence="1">
    <location>
        <begin position="21"/>
        <end position="396"/>
    </location>
</feature>
<comment type="caution">
    <text evidence="2">The sequence shown here is derived from an EMBL/GenBank/DDBJ whole genome shotgun (WGS) entry which is preliminary data.</text>
</comment>
<protein>
    <submittedName>
        <fullName evidence="2">Uncharacterized protein</fullName>
    </submittedName>
</protein>
<dbReference type="Proteomes" id="UP000717585">
    <property type="component" value="Unassembled WGS sequence"/>
</dbReference>
<dbReference type="EMBL" id="JAHDYR010000038">
    <property type="protein sequence ID" value="KAG9392198.1"/>
    <property type="molecule type" value="Genomic_DNA"/>
</dbReference>
<keyword evidence="1" id="KW-0732">Signal</keyword>
<evidence type="ECO:0000313" key="3">
    <source>
        <dbReference type="Proteomes" id="UP000717585"/>
    </source>
</evidence>